<dbReference type="GO" id="GO:0016491">
    <property type="term" value="F:oxidoreductase activity"/>
    <property type="evidence" value="ECO:0007669"/>
    <property type="project" value="InterPro"/>
</dbReference>
<organism evidence="7 8">
    <name type="scientific">Labilibaculum manganireducens</name>
    <dbReference type="NCBI Taxonomy" id="1940525"/>
    <lineage>
        <taxon>Bacteria</taxon>
        <taxon>Pseudomonadati</taxon>
        <taxon>Bacteroidota</taxon>
        <taxon>Bacteroidia</taxon>
        <taxon>Marinilabiliales</taxon>
        <taxon>Marinifilaceae</taxon>
        <taxon>Labilibaculum</taxon>
    </lineage>
</organism>
<dbReference type="Pfam" id="PF14289">
    <property type="entry name" value="DUF4369"/>
    <property type="match status" value="1"/>
</dbReference>
<keyword evidence="2" id="KW-0201">Cytochrome c-type biogenesis</keyword>
<evidence type="ECO:0000313" key="7">
    <source>
        <dbReference type="EMBL" id="PKQ63267.1"/>
    </source>
</evidence>
<keyword evidence="4" id="KW-0676">Redox-active center</keyword>
<evidence type="ECO:0000256" key="1">
    <source>
        <dbReference type="ARBA" id="ARBA00004196"/>
    </source>
</evidence>
<dbReference type="RefSeq" id="WP_101310903.1">
    <property type="nucleotide sequence ID" value="NZ_MVDE01000030.1"/>
</dbReference>
<dbReference type="PANTHER" id="PTHR42852">
    <property type="entry name" value="THIOL:DISULFIDE INTERCHANGE PROTEIN DSBE"/>
    <property type="match status" value="1"/>
</dbReference>
<protein>
    <recommendedName>
        <fullName evidence="6">Thioredoxin domain-containing protein</fullName>
    </recommendedName>
</protein>
<dbReference type="InterPro" id="IPR017937">
    <property type="entry name" value="Thioredoxin_CS"/>
</dbReference>
<feature type="chain" id="PRO_5014884829" description="Thioredoxin domain-containing protein" evidence="5">
    <location>
        <begin position="22"/>
        <end position="394"/>
    </location>
</feature>
<dbReference type="Proteomes" id="UP000233618">
    <property type="component" value="Unassembled WGS sequence"/>
</dbReference>
<name>A0A2N3HZ12_9BACT</name>
<dbReference type="PROSITE" id="PS00194">
    <property type="entry name" value="THIOREDOXIN_1"/>
    <property type="match status" value="1"/>
</dbReference>
<keyword evidence="5" id="KW-0732">Signal</keyword>
<feature type="domain" description="Thioredoxin" evidence="6">
    <location>
        <begin position="246"/>
        <end position="393"/>
    </location>
</feature>
<dbReference type="Gene3D" id="3.40.30.10">
    <property type="entry name" value="Glutaredoxin"/>
    <property type="match status" value="1"/>
</dbReference>
<dbReference type="GO" id="GO:0017004">
    <property type="term" value="P:cytochrome complex assembly"/>
    <property type="evidence" value="ECO:0007669"/>
    <property type="project" value="UniProtKB-KW"/>
</dbReference>
<keyword evidence="3" id="KW-1015">Disulfide bond</keyword>
<sequence>MNKFQILLAFFLLFASCKNTGSTTDTAFTVKGELSELKKDAKVTLSYTGENGVNVIDTTTSQQGKFLFRGVVTNPVNARIHYVSDEEVIDPFSNMKGYKMDAVNFLLSNGTTVIKGKRLRKSDVSGTLVQNEYNDYLQSIKSLNQKTDSLYRILYQKAEFENTESNGKLEVKERIAQLGTQVTSSTVKFISEHPDSYVSLFLLNDLRNQELDNSTAADYANSMSDRIKAMEDWKKLNNKLEAAQAIAIGSKYIDFTKKDINGNNFTLSSIKGKCVILDFWGSWCGPCRASHPHLKEVYDKYESKGLTIVGICHEKSSDIAKCEESWKKAVKKDDMPWIQVLNNYDKETIDLVKLYAIEGFPTKILLNKEGKIFSRIVGGNPEILDKKMKELMGE</sequence>
<proteinExistence type="predicted"/>
<dbReference type="PROSITE" id="PS51257">
    <property type="entry name" value="PROKAR_LIPOPROTEIN"/>
    <property type="match status" value="1"/>
</dbReference>
<dbReference type="AlphaFoldDB" id="A0A2N3HZ12"/>
<comment type="subcellular location">
    <subcellularLocation>
        <location evidence="1">Cell envelope</location>
    </subcellularLocation>
</comment>
<evidence type="ECO:0000313" key="8">
    <source>
        <dbReference type="Proteomes" id="UP000233618"/>
    </source>
</evidence>
<evidence type="ECO:0000256" key="4">
    <source>
        <dbReference type="ARBA" id="ARBA00023284"/>
    </source>
</evidence>
<dbReference type="PROSITE" id="PS51352">
    <property type="entry name" value="THIOREDOXIN_2"/>
    <property type="match status" value="1"/>
</dbReference>
<dbReference type="GO" id="GO:0030313">
    <property type="term" value="C:cell envelope"/>
    <property type="evidence" value="ECO:0007669"/>
    <property type="project" value="UniProtKB-SubCell"/>
</dbReference>
<evidence type="ECO:0000256" key="5">
    <source>
        <dbReference type="SAM" id="SignalP"/>
    </source>
</evidence>
<dbReference type="EMBL" id="MVDE01000030">
    <property type="protein sequence ID" value="PKQ63267.1"/>
    <property type="molecule type" value="Genomic_DNA"/>
</dbReference>
<comment type="caution">
    <text evidence="7">The sequence shown here is derived from an EMBL/GenBank/DDBJ whole genome shotgun (WGS) entry which is preliminary data.</text>
</comment>
<evidence type="ECO:0000256" key="3">
    <source>
        <dbReference type="ARBA" id="ARBA00023157"/>
    </source>
</evidence>
<dbReference type="CDD" id="cd02966">
    <property type="entry name" value="TlpA_like_family"/>
    <property type="match status" value="1"/>
</dbReference>
<dbReference type="InterPro" id="IPR050553">
    <property type="entry name" value="Thioredoxin_ResA/DsbE_sf"/>
</dbReference>
<gene>
    <name evidence="7" type="ORF">BZG01_16225</name>
</gene>
<keyword evidence="8" id="KW-1185">Reference proteome</keyword>
<dbReference type="InterPro" id="IPR036249">
    <property type="entry name" value="Thioredoxin-like_sf"/>
</dbReference>
<feature type="signal peptide" evidence="5">
    <location>
        <begin position="1"/>
        <end position="21"/>
    </location>
</feature>
<dbReference type="SUPFAM" id="SSF52833">
    <property type="entry name" value="Thioredoxin-like"/>
    <property type="match status" value="1"/>
</dbReference>
<dbReference type="InterPro" id="IPR025380">
    <property type="entry name" value="DUF4369"/>
</dbReference>
<evidence type="ECO:0000256" key="2">
    <source>
        <dbReference type="ARBA" id="ARBA00022748"/>
    </source>
</evidence>
<dbReference type="InterPro" id="IPR013766">
    <property type="entry name" value="Thioredoxin_domain"/>
</dbReference>
<dbReference type="GO" id="GO:0016209">
    <property type="term" value="F:antioxidant activity"/>
    <property type="evidence" value="ECO:0007669"/>
    <property type="project" value="InterPro"/>
</dbReference>
<evidence type="ECO:0000259" key="6">
    <source>
        <dbReference type="PROSITE" id="PS51352"/>
    </source>
</evidence>
<dbReference type="PANTHER" id="PTHR42852:SF6">
    <property type="entry name" value="THIOL:DISULFIDE INTERCHANGE PROTEIN DSBE"/>
    <property type="match status" value="1"/>
</dbReference>
<accession>A0A2N3HZ12</accession>
<dbReference type="InterPro" id="IPR000866">
    <property type="entry name" value="AhpC/TSA"/>
</dbReference>
<dbReference type="Pfam" id="PF00578">
    <property type="entry name" value="AhpC-TSA"/>
    <property type="match status" value="1"/>
</dbReference>
<reference evidence="7 8" key="1">
    <citation type="journal article" date="2017" name="Front. Microbiol.">
        <title>Labilibaculum manganireducens gen. nov., sp. nov. and Labilibaculum filiforme sp. nov., Novel Bacteroidetes Isolated from Subsurface Sediments of the Baltic Sea.</title>
        <authorList>
            <person name="Vandieken V."/>
            <person name="Marshall I.P."/>
            <person name="Niemann H."/>
            <person name="Engelen B."/>
            <person name="Cypionka H."/>
        </authorList>
    </citation>
    <scope>NUCLEOTIDE SEQUENCE [LARGE SCALE GENOMIC DNA]</scope>
    <source>
        <strain evidence="7 8">59.10-2M</strain>
    </source>
</reference>